<proteinExistence type="predicted"/>
<evidence type="ECO:0000313" key="2">
    <source>
        <dbReference type="EMBL" id="AQZ61871.1"/>
    </source>
</evidence>
<sequence length="319" mass="34966">MITNLAAALALTATLGAPPAQPAAGTRLPGTGARVVADLAGRPVRLTSYSVLRPDSQRAWSPAKKAFVKADGPVTVSPGERWEATLVTRAPAAPTVRFLDRRTGRKTEVELPVPEDLERGRGYLHTSWPTWSPDGRTLLLNVFEPGFEPRSEGIVLVEVPALKARFVRIENALITVGGFQWTRDSKGVVVRWGKNGRSAVRQYDLTGAVKRTWQVRGRPVGHGLGTFSPSGRRFVTACTSLEKAACVWDTRTGKAVTRIKIAFSPVWGPVLGWYDERHLLAPVRDGFGVVDLKGRVVETLVKADKKQRIYPWFDARAKS</sequence>
<keyword evidence="3" id="KW-1185">Reference proteome</keyword>
<evidence type="ECO:0000313" key="3">
    <source>
        <dbReference type="Proteomes" id="UP000190797"/>
    </source>
</evidence>
<protein>
    <recommendedName>
        <fullName evidence="4">WD40 repeat domain-containing protein</fullName>
    </recommendedName>
</protein>
<dbReference type="RefSeq" id="WP_080038008.1">
    <property type="nucleotide sequence ID" value="NZ_CP017717.1"/>
</dbReference>
<dbReference type="AlphaFoldDB" id="A0A1U9ZV92"/>
<feature type="signal peptide" evidence="1">
    <location>
        <begin position="1"/>
        <end position="22"/>
    </location>
</feature>
<evidence type="ECO:0008006" key="4">
    <source>
        <dbReference type="Google" id="ProtNLM"/>
    </source>
</evidence>
<feature type="chain" id="PRO_5010737506" description="WD40 repeat domain-containing protein" evidence="1">
    <location>
        <begin position="23"/>
        <end position="319"/>
    </location>
</feature>
<reference evidence="3" key="1">
    <citation type="journal article" date="2017" name="Med. Chem. Commun.">
        <title>Nonomuraea sp. ATCC 55076 harbours the largest actinomycete chromosome to date and the kistamicin biosynthetic gene cluster.</title>
        <authorList>
            <person name="Nazari B."/>
            <person name="Forneris C.C."/>
            <person name="Gibson M.I."/>
            <person name="Moon K."/>
            <person name="Schramma K.R."/>
            <person name="Seyedsayamdost M.R."/>
        </authorList>
    </citation>
    <scope>NUCLEOTIDE SEQUENCE [LARGE SCALE GENOMIC DNA]</scope>
    <source>
        <strain evidence="3">ATCC 55076</strain>
    </source>
</reference>
<organism evidence="2 3">
    <name type="scientific">[Actinomadura] parvosata subsp. kistnae</name>
    <dbReference type="NCBI Taxonomy" id="1909395"/>
    <lineage>
        <taxon>Bacteria</taxon>
        <taxon>Bacillati</taxon>
        <taxon>Actinomycetota</taxon>
        <taxon>Actinomycetes</taxon>
        <taxon>Streptosporangiales</taxon>
        <taxon>Streptosporangiaceae</taxon>
        <taxon>Nonomuraea</taxon>
    </lineage>
</organism>
<accession>A0A1U9ZV92</accession>
<dbReference type="EMBL" id="CP017717">
    <property type="protein sequence ID" value="AQZ61871.1"/>
    <property type="molecule type" value="Genomic_DNA"/>
</dbReference>
<dbReference type="InterPro" id="IPR011042">
    <property type="entry name" value="6-blade_b-propeller_TolB-like"/>
</dbReference>
<dbReference type="Proteomes" id="UP000190797">
    <property type="component" value="Chromosome"/>
</dbReference>
<dbReference type="InterPro" id="IPR011659">
    <property type="entry name" value="WD40"/>
</dbReference>
<dbReference type="KEGG" id="noa:BKM31_10680"/>
<dbReference type="SUPFAM" id="SSF50969">
    <property type="entry name" value="YVTN repeat-like/Quinoprotein amine dehydrogenase"/>
    <property type="match status" value="1"/>
</dbReference>
<name>A0A1U9ZV92_9ACTN</name>
<dbReference type="OrthoDB" id="3516511at2"/>
<dbReference type="Pfam" id="PF07676">
    <property type="entry name" value="PD40"/>
    <property type="match status" value="1"/>
</dbReference>
<dbReference type="Gene3D" id="2.120.10.30">
    <property type="entry name" value="TolB, C-terminal domain"/>
    <property type="match status" value="1"/>
</dbReference>
<dbReference type="STRING" id="1909395.BKM31_10680"/>
<dbReference type="InterPro" id="IPR011044">
    <property type="entry name" value="Quino_amine_DH_bsu"/>
</dbReference>
<keyword evidence="1" id="KW-0732">Signal</keyword>
<gene>
    <name evidence="2" type="ORF">BKM31_10680</name>
</gene>
<evidence type="ECO:0000256" key="1">
    <source>
        <dbReference type="SAM" id="SignalP"/>
    </source>
</evidence>